<dbReference type="Proteomes" id="UP000475117">
    <property type="component" value="Chromosome"/>
</dbReference>
<sequence>MKPKVLFRIVGAAAALVFNASCASTSKYDRGYAYPYSATAVDVSFIALAAVCYQPTGPDSFDFLFKPWWIPLYVADLPFSLLTDTVMLPYDLIHIRRVGEPRPQSTRELPDD</sequence>
<evidence type="ECO:0000313" key="1">
    <source>
        <dbReference type="EMBL" id="QQL45339.1"/>
    </source>
</evidence>
<dbReference type="Pfam" id="PF07119">
    <property type="entry name" value="DUF1375"/>
    <property type="match status" value="1"/>
</dbReference>
<dbReference type="InterPro" id="IPR010780">
    <property type="entry name" value="DUF1375"/>
</dbReference>
<dbReference type="RefSeq" id="WP_164363835.1">
    <property type="nucleotide sequence ID" value="NZ_CP066776.1"/>
</dbReference>
<gene>
    <name evidence="1" type="ORF">G3M56_001750</name>
</gene>
<proteinExistence type="predicted"/>
<evidence type="ECO:0000313" key="2">
    <source>
        <dbReference type="Proteomes" id="UP000475117"/>
    </source>
</evidence>
<organism evidence="1 2">
    <name type="scientific">Sulfuriroseicoccus oceanibius</name>
    <dbReference type="NCBI Taxonomy" id="2707525"/>
    <lineage>
        <taxon>Bacteria</taxon>
        <taxon>Pseudomonadati</taxon>
        <taxon>Verrucomicrobiota</taxon>
        <taxon>Verrucomicrobiia</taxon>
        <taxon>Verrucomicrobiales</taxon>
        <taxon>Verrucomicrobiaceae</taxon>
        <taxon>Sulfuriroseicoccus</taxon>
    </lineage>
</organism>
<reference evidence="1 2" key="1">
    <citation type="submission" date="2020-12" db="EMBL/GenBank/DDBJ databases">
        <title>Sulforoseuscoccus oceanibium gen. nov., sp. nov., a representative of the phylum Verrucomicrobia with special cytoplasmic membrane, and proposal of Sulforoseuscoccusaceae fam. nov.</title>
        <authorList>
            <person name="Xi F."/>
        </authorList>
    </citation>
    <scope>NUCLEOTIDE SEQUENCE [LARGE SCALE GENOMIC DNA]</scope>
    <source>
        <strain evidence="1 2">T37</strain>
    </source>
</reference>
<keyword evidence="2" id="KW-1185">Reference proteome</keyword>
<dbReference type="AlphaFoldDB" id="A0A6B3LA68"/>
<dbReference type="KEGG" id="soa:G3M56_001750"/>
<protein>
    <submittedName>
        <fullName evidence="1">YceK/YidQ family lipoprotein</fullName>
    </submittedName>
</protein>
<dbReference type="EMBL" id="CP066776">
    <property type="protein sequence ID" value="QQL45339.1"/>
    <property type="molecule type" value="Genomic_DNA"/>
</dbReference>
<name>A0A6B3LA68_9BACT</name>
<accession>A0A6B3LA68</accession>
<keyword evidence="1" id="KW-0449">Lipoprotein</keyword>